<dbReference type="InterPro" id="IPR036890">
    <property type="entry name" value="HATPase_C_sf"/>
</dbReference>
<dbReference type="SMART" id="SM00448">
    <property type="entry name" value="REC"/>
    <property type="match status" value="1"/>
</dbReference>
<dbReference type="GO" id="GO:0000155">
    <property type="term" value="F:phosphorelay sensor kinase activity"/>
    <property type="evidence" value="ECO:0007669"/>
    <property type="project" value="TreeGrafter"/>
</dbReference>
<dbReference type="CDD" id="cd00130">
    <property type="entry name" value="PAS"/>
    <property type="match status" value="1"/>
</dbReference>
<evidence type="ECO:0000256" key="2">
    <source>
        <dbReference type="ARBA" id="ARBA00012438"/>
    </source>
</evidence>
<dbReference type="InterPro" id="IPR035965">
    <property type="entry name" value="PAS-like_dom_sf"/>
</dbReference>
<dbReference type="PRINTS" id="PR00344">
    <property type="entry name" value="BCTRLSENSOR"/>
</dbReference>
<dbReference type="SMART" id="SM00387">
    <property type="entry name" value="HATPase_c"/>
    <property type="match status" value="1"/>
</dbReference>
<dbReference type="OrthoDB" id="3369at2157"/>
<proteinExistence type="predicted"/>
<protein>
    <recommendedName>
        <fullName evidence="2">histidine kinase</fullName>
        <ecNumber evidence="2">2.7.13.3</ecNumber>
    </recommendedName>
</protein>
<comment type="catalytic activity">
    <reaction evidence="1">
        <text>ATP + protein L-histidine = ADP + protein N-phospho-L-histidine.</text>
        <dbReference type="EC" id="2.7.13.3"/>
    </reaction>
</comment>
<dbReference type="EC" id="2.7.13.3" evidence="2"/>
<dbReference type="SUPFAM" id="SSF55874">
    <property type="entry name" value="ATPase domain of HSP90 chaperone/DNA topoisomerase II/histidine kinase"/>
    <property type="match status" value="1"/>
</dbReference>
<evidence type="ECO:0000256" key="4">
    <source>
        <dbReference type="ARBA" id="ARBA00022777"/>
    </source>
</evidence>
<sequence>MLASDTLDVLVVDDSDFFVSITADKLSDEHGIATRTANSGAEALSILEDEAVDCVVSDYQMPEMNGLELYRRIDDQYGIPFVMVTGEGDEMVASHAMSAGVDEYFKKDEIAAQDRLELLANRIKNVVAQQRARNRYELLVDNAPDEIVHVDTDGTIVAANSAMATSFGTDEQDLIGQQLGHVVPGDVAQGRIEEGKRAITAGSAVTFQDSIGVRHFHNIAVPITEGSGDESFQLISRDITQQKRRERELATTNEELAVINRLVRHDINNDLQLLLSWAEIAKQQAEGEPREYLDRIENASEHIAELTSVVGDVVDSIAHGESFDLEAIPLEPVVTTEIEKRRTADDATISIVGDVPSVEVCANELLRSVVGNLLSNAVRHNDSDDPTVWVTVEEEDEDVIVSVADDGPGIPDDQKDEIFGKGEMGTESPGTGIGLYLVNRLAEAYGGRVWVDDRVDTDVPPESTADDSGAVFRVRLPKHIA</sequence>
<dbReference type="InterPro" id="IPR004358">
    <property type="entry name" value="Sig_transdc_His_kin-like_C"/>
</dbReference>
<dbReference type="SUPFAM" id="SSF52172">
    <property type="entry name" value="CheY-like"/>
    <property type="match status" value="1"/>
</dbReference>
<dbReference type="PANTHER" id="PTHR43047">
    <property type="entry name" value="TWO-COMPONENT HISTIDINE PROTEIN KINASE"/>
    <property type="match status" value="1"/>
</dbReference>
<dbReference type="GO" id="GO:0009927">
    <property type="term" value="F:histidine phosphotransfer kinase activity"/>
    <property type="evidence" value="ECO:0007669"/>
    <property type="project" value="TreeGrafter"/>
</dbReference>
<evidence type="ECO:0000256" key="5">
    <source>
        <dbReference type="PROSITE-ProRule" id="PRU00169"/>
    </source>
</evidence>
<dbReference type="Gene3D" id="3.30.450.20">
    <property type="entry name" value="PAS domain"/>
    <property type="match status" value="1"/>
</dbReference>
<dbReference type="Gene3D" id="3.40.50.2300">
    <property type="match status" value="1"/>
</dbReference>
<evidence type="ECO:0000313" key="10">
    <source>
        <dbReference type="Proteomes" id="UP000198775"/>
    </source>
</evidence>
<gene>
    <name evidence="9" type="ORF">SAMN05216388_100832</name>
</gene>
<evidence type="ECO:0000259" key="6">
    <source>
        <dbReference type="PROSITE" id="PS50109"/>
    </source>
</evidence>
<dbReference type="AlphaFoldDB" id="A0A1H8LVX2"/>
<dbReference type="PROSITE" id="PS50110">
    <property type="entry name" value="RESPONSE_REGULATORY"/>
    <property type="match status" value="1"/>
</dbReference>
<evidence type="ECO:0000259" key="8">
    <source>
        <dbReference type="PROSITE" id="PS50112"/>
    </source>
</evidence>
<dbReference type="Pfam" id="PF00072">
    <property type="entry name" value="Response_reg"/>
    <property type="match status" value="1"/>
</dbReference>
<dbReference type="EMBL" id="FOCX01000008">
    <property type="protein sequence ID" value="SEO09243.1"/>
    <property type="molecule type" value="Genomic_DNA"/>
</dbReference>
<evidence type="ECO:0000256" key="1">
    <source>
        <dbReference type="ARBA" id="ARBA00000085"/>
    </source>
</evidence>
<dbReference type="NCBIfam" id="TIGR00229">
    <property type="entry name" value="sensory_box"/>
    <property type="match status" value="1"/>
</dbReference>
<dbReference type="SMART" id="SM00091">
    <property type="entry name" value="PAS"/>
    <property type="match status" value="1"/>
</dbReference>
<dbReference type="InterPro" id="IPR000014">
    <property type="entry name" value="PAS"/>
</dbReference>
<feature type="domain" description="Response regulatory" evidence="7">
    <location>
        <begin position="8"/>
        <end position="122"/>
    </location>
</feature>
<feature type="domain" description="Histidine kinase" evidence="6">
    <location>
        <begin position="262"/>
        <end position="480"/>
    </location>
</feature>
<dbReference type="RefSeq" id="WP_092659658.1">
    <property type="nucleotide sequence ID" value="NZ_FOCX01000008.1"/>
</dbReference>
<organism evidence="9 10">
    <name type="scientific">Halorientalis persicus</name>
    <dbReference type="NCBI Taxonomy" id="1367881"/>
    <lineage>
        <taxon>Archaea</taxon>
        <taxon>Methanobacteriati</taxon>
        <taxon>Methanobacteriota</taxon>
        <taxon>Stenosarchaea group</taxon>
        <taxon>Halobacteria</taxon>
        <taxon>Halobacteriales</taxon>
        <taxon>Haloarculaceae</taxon>
        <taxon>Halorientalis</taxon>
    </lineage>
</organism>
<dbReference type="CDD" id="cd00156">
    <property type="entry name" value="REC"/>
    <property type="match status" value="1"/>
</dbReference>
<feature type="domain" description="PAS" evidence="8">
    <location>
        <begin position="132"/>
        <end position="179"/>
    </location>
</feature>
<dbReference type="InterPro" id="IPR003594">
    <property type="entry name" value="HATPase_dom"/>
</dbReference>
<dbReference type="Pfam" id="PF08448">
    <property type="entry name" value="PAS_4"/>
    <property type="match status" value="1"/>
</dbReference>
<keyword evidence="5" id="KW-0597">Phosphoprotein</keyword>
<dbReference type="InterPro" id="IPR011006">
    <property type="entry name" value="CheY-like_superfamily"/>
</dbReference>
<keyword evidence="10" id="KW-1185">Reference proteome</keyword>
<dbReference type="InterPro" id="IPR001789">
    <property type="entry name" value="Sig_transdc_resp-reg_receiver"/>
</dbReference>
<keyword evidence="3" id="KW-0808">Transferase</keyword>
<dbReference type="PANTHER" id="PTHR43047:SF72">
    <property type="entry name" value="OSMOSENSING HISTIDINE PROTEIN KINASE SLN1"/>
    <property type="match status" value="1"/>
</dbReference>
<dbReference type="InterPro" id="IPR005467">
    <property type="entry name" value="His_kinase_dom"/>
</dbReference>
<evidence type="ECO:0000259" key="7">
    <source>
        <dbReference type="PROSITE" id="PS50110"/>
    </source>
</evidence>
<dbReference type="Proteomes" id="UP000198775">
    <property type="component" value="Unassembled WGS sequence"/>
</dbReference>
<dbReference type="Pfam" id="PF02518">
    <property type="entry name" value="HATPase_c"/>
    <property type="match status" value="1"/>
</dbReference>
<dbReference type="GO" id="GO:0005886">
    <property type="term" value="C:plasma membrane"/>
    <property type="evidence" value="ECO:0007669"/>
    <property type="project" value="TreeGrafter"/>
</dbReference>
<accession>A0A1H8LVX2</accession>
<evidence type="ECO:0000256" key="3">
    <source>
        <dbReference type="ARBA" id="ARBA00022679"/>
    </source>
</evidence>
<name>A0A1H8LVX2_9EURY</name>
<evidence type="ECO:0000313" key="9">
    <source>
        <dbReference type="EMBL" id="SEO09243.1"/>
    </source>
</evidence>
<dbReference type="SUPFAM" id="SSF55785">
    <property type="entry name" value="PYP-like sensor domain (PAS domain)"/>
    <property type="match status" value="1"/>
</dbReference>
<dbReference type="Gene3D" id="3.30.565.10">
    <property type="entry name" value="Histidine kinase-like ATPase, C-terminal domain"/>
    <property type="match status" value="1"/>
</dbReference>
<dbReference type="PROSITE" id="PS50112">
    <property type="entry name" value="PAS"/>
    <property type="match status" value="1"/>
</dbReference>
<feature type="modified residue" description="4-aspartylphosphate" evidence="5">
    <location>
        <position position="58"/>
    </location>
</feature>
<dbReference type="PROSITE" id="PS50109">
    <property type="entry name" value="HIS_KIN"/>
    <property type="match status" value="1"/>
</dbReference>
<dbReference type="CDD" id="cd00075">
    <property type="entry name" value="HATPase"/>
    <property type="match status" value="1"/>
</dbReference>
<dbReference type="InterPro" id="IPR013656">
    <property type="entry name" value="PAS_4"/>
</dbReference>
<keyword evidence="4" id="KW-0418">Kinase</keyword>
<reference evidence="10" key="1">
    <citation type="submission" date="2016-10" db="EMBL/GenBank/DDBJ databases">
        <authorList>
            <person name="Varghese N."/>
            <person name="Submissions S."/>
        </authorList>
    </citation>
    <scope>NUCLEOTIDE SEQUENCE [LARGE SCALE GENOMIC DNA]</scope>
    <source>
        <strain evidence="10">IBRC-M 10043</strain>
    </source>
</reference>